<comment type="similarity">
    <text evidence="2">Belongs to the peptidase M10A family. Matrix metalloproteinases (MMPs) subfamily.</text>
</comment>
<feature type="binding site" evidence="12">
    <location>
        <position position="189"/>
    </location>
    <ligand>
        <name>Zn(2+)</name>
        <dbReference type="ChEBI" id="CHEBI:29105"/>
        <label>1</label>
    </ligand>
</feature>
<feature type="binding site" description="in inhibited form" evidence="12">
    <location>
        <position position="112"/>
    </location>
    <ligand>
        <name>Zn(2+)</name>
        <dbReference type="ChEBI" id="CHEBI:29105"/>
        <label>2</label>
        <note>catalytic</note>
    </ligand>
</feature>
<evidence type="ECO:0000256" key="1">
    <source>
        <dbReference type="ARBA" id="ARBA00004471"/>
    </source>
</evidence>
<dbReference type="InterPro" id="IPR021190">
    <property type="entry name" value="Pept_M10A"/>
</dbReference>
<reference evidence="15" key="1">
    <citation type="submission" date="2023-05" db="EMBL/GenBank/DDBJ databases">
        <title>Genome and transcriptome analyses reveal genes involved in the formation of fine ridges on petal epidermal cells in Hibiscus trionum.</title>
        <authorList>
            <person name="Koshimizu S."/>
            <person name="Masuda S."/>
            <person name="Ishii T."/>
            <person name="Shirasu K."/>
            <person name="Hoshino A."/>
            <person name="Arita M."/>
        </authorList>
    </citation>
    <scope>NUCLEOTIDE SEQUENCE</scope>
    <source>
        <strain evidence="15">Hamamatsu line</strain>
    </source>
</reference>
<keyword evidence="8 12" id="KW-0862">Zinc</keyword>
<dbReference type="PRINTS" id="PR00138">
    <property type="entry name" value="MATRIXIN"/>
</dbReference>
<evidence type="ECO:0000256" key="3">
    <source>
        <dbReference type="ARBA" id="ARBA00022622"/>
    </source>
</evidence>
<keyword evidence="9" id="KW-0482">Metalloprotease</keyword>
<evidence type="ECO:0000256" key="6">
    <source>
        <dbReference type="ARBA" id="ARBA00022729"/>
    </source>
</evidence>
<feature type="binding site" evidence="12">
    <location>
        <position position="214"/>
    </location>
    <ligand>
        <name>Zn(2+)</name>
        <dbReference type="ChEBI" id="CHEBI:29105"/>
        <label>2</label>
        <note>catalytic</note>
    </ligand>
</feature>
<name>A0A9W7H2C0_HIBTR</name>
<keyword evidence="7" id="KW-0378">Hydrolase</keyword>
<evidence type="ECO:0000313" key="16">
    <source>
        <dbReference type="Proteomes" id="UP001165190"/>
    </source>
</evidence>
<feature type="binding site" evidence="12">
    <location>
        <position position="167"/>
    </location>
    <ligand>
        <name>Zn(2+)</name>
        <dbReference type="ChEBI" id="CHEBI:29105"/>
        <label>1</label>
    </ligand>
</feature>
<feature type="binding site" evidence="12">
    <location>
        <position position="179"/>
    </location>
    <ligand>
        <name>Zn(2+)</name>
        <dbReference type="ChEBI" id="CHEBI:29105"/>
        <label>1</label>
    </ligand>
</feature>
<proteinExistence type="inferred from homology"/>
<dbReference type="PANTHER" id="PTHR10201">
    <property type="entry name" value="MATRIX METALLOPROTEINASE"/>
    <property type="match status" value="1"/>
</dbReference>
<dbReference type="InterPro" id="IPR036365">
    <property type="entry name" value="PGBD-like_sf"/>
</dbReference>
<keyword evidence="4" id="KW-0645">Protease</keyword>
<dbReference type="Proteomes" id="UP001165190">
    <property type="component" value="Unassembled WGS sequence"/>
</dbReference>
<dbReference type="InterPro" id="IPR024079">
    <property type="entry name" value="MetalloPept_cat_dom_sf"/>
</dbReference>
<keyword evidence="6 13" id="KW-0732">Signal</keyword>
<dbReference type="GO" id="GO:0008270">
    <property type="term" value="F:zinc ion binding"/>
    <property type="evidence" value="ECO:0007669"/>
    <property type="project" value="InterPro"/>
</dbReference>
<sequence length="259" mass="29208">MASNLFHQLLRVFFLFLVLQPFAVKSLQLEFLGNLEGVQKGEIVNGINQVKQYLKMYGYYYPHEYDTKRAVLDDHFDEKLENALKAYQQYYSLNVTGTIDSDTMKSMATPRCGVPDIIPNPTSKTTQEMSPVIADAFQKWAAVSPFKFTQAQGGKANINLGFFLKNHGDAPFRDITLAHAFSPQDGRLHFNEKWNWALNKPAPDQIHLKSVAVHELGHIIGLGHSQVKDAVMFSAYFPGTIKTGLDKDDIDGLKDLYGY</sequence>
<feature type="binding site" evidence="12">
    <location>
        <position position="218"/>
    </location>
    <ligand>
        <name>Zn(2+)</name>
        <dbReference type="ChEBI" id="CHEBI:29105"/>
        <label>2</label>
        <note>catalytic</note>
    </ligand>
</feature>
<feature type="binding site" evidence="12">
    <location>
        <position position="169"/>
    </location>
    <ligand>
        <name>Zn(2+)</name>
        <dbReference type="ChEBI" id="CHEBI:29105"/>
        <label>1</label>
    </ligand>
</feature>
<dbReference type="PROSITE" id="PS00546">
    <property type="entry name" value="CYSTEINE_SWITCH"/>
    <property type="match status" value="1"/>
</dbReference>
<feature type="binding site" evidence="12">
    <location>
        <position position="224"/>
    </location>
    <ligand>
        <name>Zn(2+)</name>
        <dbReference type="ChEBI" id="CHEBI:29105"/>
        <label>2</label>
        <note>catalytic</note>
    </ligand>
</feature>
<feature type="binding site" evidence="12">
    <location>
        <position position="232"/>
    </location>
    <ligand>
        <name>Zn(2+)</name>
        <dbReference type="ChEBI" id="CHEBI:29105"/>
        <label>2</label>
        <note>catalytic</note>
    </ligand>
</feature>
<keyword evidence="10" id="KW-0865">Zymogen</keyword>
<dbReference type="GO" id="GO:0006508">
    <property type="term" value="P:proteolysis"/>
    <property type="evidence" value="ECO:0007669"/>
    <property type="project" value="UniProtKB-KW"/>
</dbReference>
<evidence type="ECO:0000313" key="15">
    <source>
        <dbReference type="EMBL" id="GMI69809.1"/>
    </source>
</evidence>
<evidence type="ECO:0000256" key="5">
    <source>
        <dbReference type="ARBA" id="ARBA00022723"/>
    </source>
</evidence>
<evidence type="ECO:0000256" key="8">
    <source>
        <dbReference type="ARBA" id="ARBA00022833"/>
    </source>
</evidence>
<evidence type="ECO:0000256" key="10">
    <source>
        <dbReference type="ARBA" id="ARBA00023145"/>
    </source>
</evidence>
<dbReference type="SUPFAM" id="SSF47090">
    <property type="entry name" value="PGBD-like"/>
    <property type="match status" value="1"/>
</dbReference>
<comment type="subcellular location">
    <subcellularLocation>
        <location evidence="1">Cell membrane</location>
        <topology evidence="1">Lipid-anchor</topology>
        <topology evidence="1">GPI-anchor</topology>
        <orientation evidence="1">Extracellular side</orientation>
    </subcellularLocation>
</comment>
<evidence type="ECO:0000256" key="12">
    <source>
        <dbReference type="PIRSR" id="PIRSR621190-2"/>
    </source>
</evidence>
<evidence type="ECO:0000256" key="7">
    <source>
        <dbReference type="ARBA" id="ARBA00022801"/>
    </source>
</evidence>
<feature type="signal peptide" evidence="13">
    <location>
        <begin position="1"/>
        <end position="26"/>
    </location>
</feature>
<dbReference type="GO" id="GO:0030198">
    <property type="term" value="P:extracellular matrix organization"/>
    <property type="evidence" value="ECO:0007669"/>
    <property type="project" value="TreeGrafter"/>
</dbReference>
<protein>
    <recommendedName>
        <fullName evidence="14">Peptidase metallopeptidase domain-containing protein</fullName>
    </recommendedName>
</protein>
<comment type="cofactor">
    <cofactor evidence="12">
        <name>Zn(2+)</name>
        <dbReference type="ChEBI" id="CHEBI:29105"/>
    </cofactor>
    <text evidence="12">Binds 2 Zn(2+) ions per subunit.</text>
</comment>
<evidence type="ECO:0000256" key="2">
    <source>
        <dbReference type="ARBA" id="ARBA00009614"/>
    </source>
</evidence>
<dbReference type="GO" id="GO:0004222">
    <property type="term" value="F:metalloendopeptidase activity"/>
    <property type="evidence" value="ECO:0007669"/>
    <property type="project" value="InterPro"/>
</dbReference>
<evidence type="ECO:0000256" key="9">
    <source>
        <dbReference type="ARBA" id="ARBA00023049"/>
    </source>
</evidence>
<dbReference type="SUPFAM" id="SSF55486">
    <property type="entry name" value="Metalloproteases ('zincins'), catalytic domain"/>
    <property type="match status" value="1"/>
</dbReference>
<dbReference type="InterPro" id="IPR021158">
    <property type="entry name" value="Pept_M10A_Zn_BS"/>
</dbReference>
<gene>
    <name evidence="15" type="ORF">HRI_000650200</name>
</gene>
<dbReference type="GO" id="GO:0098552">
    <property type="term" value="C:side of membrane"/>
    <property type="evidence" value="ECO:0007669"/>
    <property type="project" value="UniProtKB-KW"/>
</dbReference>
<dbReference type="Pfam" id="PF01471">
    <property type="entry name" value="PG_binding_1"/>
    <property type="match status" value="1"/>
</dbReference>
<evidence type="ECO:0000256" key="13">
    <source>
        <dbReference type="SAM" id="SignalP"/>
    </source>
</evidence>
<dbReference type="SMART" id="SM00235">
    <property type="entry name" value="ZnMc"/>
    <property type="match status" value="1"/>
</dbReference>
<dbReference type="InterPro" id="IPR002477">
    <property type="entry name" value="Peptidoglycan-bd-like"/>
</dbReference>
<dbReference type="EMBL" id="BSYR01000007">
    <property type="protein sequence ID" value="GMI69809.1"/>
    <property type="molecule type" value="Genomic_DNA"/>
</dbReference>
<accession>A0A9W7H2C0</accession>
<feature type="active site" evidence="11">
    <location>
        <position position="215"/>
    </location>
</feature>
<feature type="domain" description="Peptidase metallopeptidase" evidence="14">
    <location>
        <begin position="114"/>
        <end position="259"/>
    </location>
</feature>
<dbReference type="Gene3D" id="3.40.390.10">
    <property type="entry name" value="Collagenase (Catalytic Domain)"/>
    <property type="match status" value="1"/>
</dbReference>
<organism evidence="15 16">
    <name type="scientific">Hibiscus trionum</name>
    <name type="common">Flower of an hour</name>
    <dbReference type="NCBI Taxonomy" id="183268"/>
    <lineage>
        <taxon>Eukaryota</taxon>
        <taxon>Viridiplantae</taxon>
        <taxon>Streptophyta</taxon>
        <taxon>Embryophyta</taxon>
        <taxon>Tracheophyta</taxon>
        <taxon>Spermatophyta</taxon>
        <taxon>Magnoliopsida</taxon>
        <taxon>eudicotyledons</taxon>
        <taxon>Gunneridae</taxon>
        <taxon>Pentapetalae</taxon>
        <taxon>rosids</taxon>
        <taxon>malvids</taxon>
        <taxon>Malvales</taxon>
        <taxon>Malvaceae</taxon>
        <taxon>Malvoideae</taxon>
        <taxon>Hibiscus</taxon>
    </lineage>
</organism>
<keyword evidence="5 12" id="KW-0479">Metal-binding</keyword>
<dbReference type="GO" id="GO:0005886">
    <property type="term" value="C:plasma membrane"/>
    <property type="evidence" value="ECO:0007669"/>
    <property type="project" value="UniProtKB-SubCell"/>
</dbReference>
<keyword evidence="3" id="KW-0336">GPI-anchor</keyword>
<comment type="caution">
    <text evidence="15">The sequence shown here is derived from an EMBL/GenBank/DDBJ whole genome shotgun (WGS) entry which is preliminary data.</text>
</comment>
<evidence type="ECO:0000256" key="4">
    <source>
        <dbReference type="ARBA" id="ARBA00022670"/>
    </source>
</evidence>
<dbReference type="OrthoDB" id="406838at2759"/>
<dbReference type="InterPro" id="IPR006026">
    <property type="entry name" value="Peptidase_Metallo"/>
</dbReference>
<dbReference type="AlphaFoldDB" id="A0A9W7H2C0"/>
<dbReference type="InterPro" id="IPR001818">
    <property type="entry name" value="Pept_M10_metallopeptidase"/>
</dbReference>
<keyword evidence="3" id="KW-0449">Lipoprotein</keyword>
<dbReference type="Pfam" id="PF00413">
    <property type="entry name" value="Peptidase_M10"/>
    <property type="match status" value="1"/>
</dbReference>
<keyword evidence="3" id="KW-0472">Membrane</keyword>
<feature type="chain" id="PRO_5040754486" description="Peptidase metallopeptidase domain-containing protein" evidence="13">
    <location>
        <begin position="27"/>
        <end position="259"/>
    </location>
</feature>
<dbReference type="GO" id="GO:0030574">
    <property type="term" value="P:collagen catabolic process"/>
    <property type="evidence" value="ECO:0007669"/>
    <property type="project" value="TreeGrafter"/>
</dbReference>
<evidence type="ECO:0000259" key="14">
    <source>
        <dbReference type="SMART" id="SM00235"/>
    </source>
</evidence>
<evidence type="ECO:0000256" key="11">
    <source>
        <dbReference type="PIRSR" id="PIRSR621190-1"/>
    </source>
</evidence>
<keyword evidence="3" id="KW-0325">Glycoprotein</keyword>
<keyword evidence="16" id="KW-1185">Reference proteome</keyword>
<dbReference type="GO" id="GO:0031012">
    <property type="term" value="C:extracellular matrix"/>
    <property type="evidence" value="ECO:0007669"/>
    <property type="project" value="InterPro"/>
</dbReference>
<dbReference type="PANTHER" id="PTHR10201:SF268">
    <property type="entry name" value="PEPTIDASE METALLOPEPTIDASE DOMAIN-CONTAINING PROTEIN"/>
    <property type="match status" value="1"/>
</dbReference>